<dbReference type="PANTHER" id="PTHR30055">
    <property type="entry name" value="HTH-TYPE TRANSCRIPTIONAL REGULATOR RUTR"/>
    <property type="match status" value="1"/>
</dbReference>
<dbReference type="GO" id="GO:0003700">
    <property type="term" value="F:DNA-binding transcription factor activity"/>
    <property type="evidence" value="ECO:0007669"/>
    <property type="project" value="TreeGrafter"/>
</dbReference>
<dbReference type="InterPro" id="IPR036271">
    <property type="entry name" value="Tet_transcr_reg_TetR-rel_C_sf"/>
</dbReference>
<gene>
    <name evidence="4" type="ORF">F6W96_20015</name>
</gene>
<feature type="domain" description="HTH tetR-type" evidence="3">
    <location>
        <begin position="17"/>
        <end position="77"/>
    </location>
</feature>
<dbReference type="Pfam" id="PF00440">
    <property type="entry name" value="TetR_N"/>
    <property type="match status" value="1"/>
</dbReference>
<evidence type="ECO:0000256" key="2">
    <source>
        <dbReference type="PROSITE-ProRule" id="PRU00335"/>
    </source>
</evidence>
<dbReference type="SUPFAM" id="SSF46689">
    <property type="entry name" value="Homeodomain-like"/>
    <property type="match status" value="1"/>
</dbReference>
<feature type="DNA-binding region" description="H-T-H motif" evidence="2">
    <location>
        <begin position="40"/>
        <end position="59"/>
    </location>
</feature>
<dbReference type="InterPro" id="IPR001647">
    <property type="entry name" value="HTH_TetR"/>
</dbReference>
<keyword evidence="1 2" id="KW-0238">DNA-binding</keyword>
<dbReference type="InterPro" id="IPR009057">
    <property type="entry name" value="Homeodomain-like_sf"/>
</dbReference>
<protein>
    <submittedName>
        <fullName evidence="4">TetR family transcriptional regulator</fullName>
    </submittedName>
</protein>
<dbReference type="PANTHER" id="PTHR30055:SF231">
    <property type="entry name" value="TRANSCRIPTIONAL REGULATORY PROTEIN (PROBABLY DEOR-FAMILY)-RELATED"/>
    <property type="match status" value="1"/>
</dbReference>
<evidence type="ECO:0000256" key="1">
    <source>
        <dbReference type="ARBA" id="ARBA00023125"/>
    </source>
</evidence>
<dbReference type="Pfam" id="PF17940">
    <property type="entry name" value="TetR_C_31"/>
    <property type="match status" value="1"/>
</dbReference>
<dbReference type="PROSITE" id="PS50977">
    <property type="entry name" value="HTH_TETR_2"/>
    <property type="match status" value="1"/>
</dbReference>
<dbReference type="InterPro" id="IPR041583">
    <property type="entry name" value="TetR_C_31"/>
</dbReference>
<reference evidence="4 5" key="1">
    <citation type="journal article" date="2019" name="ACS Chem. Biol.">
        <title>Identification and Mobilization of a Cryptic Antibiotic Biosynthesis Gene Locus from a Human-Pathogenic Nocardia Isolate.</title>
        <authorList>
            <person name="Herisse M."/>
            <person name="Ishida K."/>
            <person name="Porter J.L."/>
            <person name="Howden B."/>
            <person name="Hertweck C."/>
            <person name="Stinear T.P."/>
            <person name="Pidot S.J."/>
        </authorList>
    </citation>
    <scope>NUCLEOTIDE SEQUENCE [LARGE SCALE GENOMIC DNA]</scope>
    <source>
        <strain evidence="4 5">AUSMDU00012715</strain>
    </source>
</reference>
<name>A0A6G9Z3Q5_9NOCA</name>
<proteinExistence type="predicted"/>
<evidence type="ECO:0000259" key="3">
    <source>
        <dbReference type="PROSITE" id="PS50977"/>
    </source>
</evidence>
<organism evidence="4 5">
    <name type="scientific">Nocardia terpenica</name>
    <dbReference type="NCBI Taxonomy" id="455432"/>
    <lineage>
        <taxon>Bacteria</taxon>
        <taxon>Bacillati</taxon>
        <taxon>Actinomycetota</taxon>
        <taxon>Actinomycetes</taxon>
        <taxon>Mycobacteriales</taxon>
        <taxon>Nocardiaceae</taxon>
        <taxon>Nocardia</taxon>
    </lineage>
</organism>
<dbReference type="GO" id="GO:0000976">
    <property type="term" value="F:transcription cis-regulatory region binding"/>
    <property type="evidence" value="ECO:0007669"/>
    <property type="project" value="TreeGrafter"/>
</dbReference>
<dbReference type="Gene3D" id="1.10.357.10">
    <property type="entry name" value="Tetracycline Repressor, domain 2"/>
    <property type="match status" value="1"/>
</dbReference>
<evidence type="ECO:0000313" key="4">
    <source>
        <dbReference type="EMBL" id="QIS20235.1"/>
    </source>
</evidence>
<dbReference type="AlphaFoldDB" id="A0A6G9Z3Q5"/>
<dbReference type="InterPro" id="IPR050109">
    <property type="entry name" value="HTH-type_TetR-like_transc_reg"/>
</dbReference>
<sequence length="202" mass="22207">MTHMSTPVREPRMARGAARREALLDSAIRLLAREGARAVTHRAVAAEAGTTHGTARYYFGTLDQLLDEALQRLAARQIEQVRALLSPLPDADVPQRITRLARYFTEALASDRDAGIARYELFLEVARRPQLRASLDEWGTTQRAAFAAELRGAGAADPEACAADLLTLVNGLALEQLALPTDDFETTRLRPAIERFFPLAEA</sequence>
<dbReference type="Proteomes" id="UP000500953">
    <property type="component" value="Chromosome"/>
</dbReference>
<evidence type="ECO:0000313" key="5">
    <source>
        <dbReference type="Proteomes" id="UP000500953"/>
    </source>
</evidence>
<dbReference type="EMBL" id="CP046173">
    <property type="protein sequence ID" value="QIS20235.1"/>
    <property type="molecule type" value="Genomic_DNA"/>
</dbReference>
<dbReference type="SUPFAM" id="SSF48498">
    <property type="entry name" value="Tetracyclin repressor-like, C-terminal domain"/>
    <property type="match status" value="1"/>
</dbReference>
<accession>A0A6G9Z3Q5</accession>